<dbReference type="Gene3D" id="4.10.60.10">
    <property type="entry name" value="Zinc finger, CCHC-type"/>
    <property type="match status" value="1"/>
</dbReference>
<dbReference type="Pfam" id="PF00098">
    <property type="entry name" value="zf-CCHC"/>
    <property type="match status" value="1"/>
</dbReference>
<dbReference type="PROSITE" id="PS50158">
    <property type="entry name" value="ZF_CCHC"/>
    <property type="match status" value="1"/>
</dbReference>
<feature type="compositionally biased region" description="Basic and acidic residues" evidence="2">
    <location>
        <begin position="452"/>
        <end position="477"/>
    </location>
</feature>
<evidence type="ECO:0000256" key="1">
    <source>
        <dbReference type="PROSITE-ProRule" id="PRU00047"/>
    </source>
</evidence>
<feature type="compositionally biased region" description="Acidic residues" evidence="2">
    <location>
        <begin position="105"/>
        <end position="128"/>
    </location>
</feature>
<sequence length="657" mass="71966">MGTPILSAGRGAKVYQGTRGAIGAHNVQPVRPGQTANLRPAPNLSSLQRGEASPPRLPMDYRAAVSPAKLAGALNMIGQSNFGGGTGGDPNSSYPIGNINYMDNDACDNYDGDDSGTEDEDEDLDTEMETTTNAQQPNGISGTPPDEDSYSPSGKGKGPASLTDIPERTENGSESGEDEEDAQEESYIERHRAWVDVLDENLQRTRKNPADKTASGDFELEISELLTAVEDIIETSSHEGKVATETLYLDSKLFAEGIRQLQNNSLIIHTVDLRVTMAYFEKWTEQTIHQLLGVNIVSICQLDPFCFHIVVDSGKAKAHIFANSPLKMGTKMVFPLPWDTRFSTRDLKSRAVPVWLELFDVHPGLLKFGINMLMKIGPIIYAAKNTETQRINIVRGCVLMDLSKPLPEFIPIAVPEAPDRVMKQRIEYLRLPDACFNCRQRGHFARACPLDPTRRNQQNREVESPPQRSDDKGDRGSAGKQGGAKHTLETEAPRDKQPGEGSEVFRIVKRKGKPKYQTPEIKKSMKVDNRYGILEEPEEALEVQPENKDRKTEVKSRKVASTDNESHGSGSGNGGSSSSGQTATKNGSTVASSRTLLREIIDLTKQQDTTGTKEDGGTKLAGAKHQQDDREKRLSSVGAITPEDTDGHKKMKNLEGA</sequence>
<dbReference type="SUPFAM" id="SSF57756">
    <property type="entry name" value="Retrovirus zinc finger-like domains"/>
    <property type="match status" value="1"/>
</dbReference>
<feature type="compositionally biased region" description="Basic and acidic residues" evidence="2">
    <location>
        <begin position="545"/>
        <end position="556"/>
    </location>
</feature>
<evidence type="ECO:0000313" key="5">
    <source>
        <dbReference type="Proteomes" id="UP001633002"/>
    </source>
</evidence>
<dbReference type="InterPro" id="IPR036875">
    <property type="entry name" value="Znf_CCHC_sf"/>
</dbReference>
<gene>
    <name evidence="4" type="ORF">R1sor_000564</name>
</gene>
<feature type="compositionally biased region" description="Polar residues" evidence="2">
    <location>
        <begin position="581"/>
        <end position="595"/>
    </location>
</feature>
<keyword evidence="1" id="KW-0479">Metal-binding</keyword>
<reference evidence="4 5" key="1">
    <citation type="submission" date="2024-09" db="EMBL/GenBank/DDBJ databases">
        <title>Chromosome-scale assembly of Riccia sorocarpa.</title>
        <authorList>
            <person name="Paukszto L."/>
        </authorList>
    </citation>
    <scope>NUCLEOTIDE SEQUENCE [LARGE SCALE GENOMIC DNA]</scope>
    <source>
        <strain evidence="4">LP-2024</strain>
        <tissue evidence="4">Aerial parts of the thallus</tissue>
    </source>
</reference>
<dbReference type="InterPro" id="IPR001878">
    <property type="entry name" value="Znf_CCHC"/>
</dbReference>
<keyword evidence="1" id="KW-0863">Zinc-finger</keyword>
<feature type="compositionally biased region" description="Acidic residues" evidence="2">
    <location>
        <begin position="175"/>
        <end position="186"/>
    </location>
</feature>
<keyword evidence="5" id="KW-1185">Reference proteome</keyword>
<accession>A0ABD3GVV1</accession>
<protein>
    <recommendedName>
        <fullName evidence="3">CCHC-type domain-containing protein</fullName>
    </recommendedName>
</protein>
<dbReference type="AlphaFoldDB" id="A0ABD3GVV1"/>
<dbReference type="EMBL" id="JBJQOH010000006">
    <property type="protein sequence ID" value="KAL3682542.1"/>
    <property type="molecule type" value="Genomic_DNA"/>
</dbReference>
<dbReference type="SMART" id="SM00343">
    <property type="entry name" value="ZnF_C2HC"/>
    <property type="match status" value="1"/>
</dbReference>
<feature type="region of interest" description="Disordered" evidence="2">
    <location>
        <begin position="105"/>
        <end position="186"/>
    </location>
</feature>
<dbReference type="PANTHER" id="PTHR31286:SF180">
    <property type="entry name" value="OS10G0362600 PROTEIN"/>
    <property type="match status" value="1"/>
</dbReference>
<feature type="region of interest" description="Disordered" evidence="2">
    <location>
        <begin position="536"/>
        <end position="657"/>
    </location>
</feature>
<dbReference type="GO" id="GO:0008270">
    <property type="term" value="F:zinc ion binding"/>
    <property type="evidence" value="ECO:0007669"/>
    <property type="project" value="UniProtKB-KW"/>
</dbReference>
<feature type="compositionally biased region" description="Basic and acidic residues" evidence="2">
    <location>
        <begin position="486"/>
        <end position="498"/>
    </location>
</feature>
<feature type="region of interest" description="Disordered" evidence="2">
    <location>
        <begin position="24"/>
        <end position="58"/>
    </location>
</feature>
<feature type="domain" description="CCHC-type" evidence="3">
    <location>
        <begin position="435"/>
        <end position="449"/>
    </location>
</feature>
<name>A0ABD3GVV1_9MARC</name>
<organism evidence="4 5">
    <name type="scientific">Riccia sorocarpa</name>
    <dbReference type="NCBI Taxonomy" id="122646"/>
    <lineage>
        <taxon>Eukaryota</taxon>
        <taxon>Viridiplantae</taxon>
        <taxon>Streptophyta</taxon>
        <taxon>Embryophyta</taxon>
        <taxon>Marchantiophyta</taxon>
        <taxon>Marchantiopsida</taxon>
        <taxon>Marchantiidae</taxon>
        <taxon>Marchantiales</taxon>
        <taxon>Ricciaceae</taxon>
        <taxon>Riccia</taxon>
    </lineage>
</organism>
<keyword evidence="1" id="KW-0862">Zinc</keyword>
<feature type="compositionally biased region" description="Basic and acidic residues" evidence="2">
    <location>
        <begin position="625"/>
        <end position="634"/>
    </location>
</feature>
<evidence type="ECO:0000259" key="3">
    <source>
        <dbReference type="PROSITE" id="PS50158"/>
    </source>
</evidence>
<dbReference type="PANTHER" id="PTHR31286">
    <property type="entry name" value="GLYCINE-RICH CELL WALL STRUCTURAL PROTEIN 1.8-LIKE"/>
    <property type="match status" value="1"/>
</dbReference>
<evidence type="ECO:0000313" key="4">
    <source>
        <dbReference type="EMBL" id="KAL3682542.1"/>
    </source>
</evidence>
<dbReference type="Proteomes" id="UP001633002">
    <property type="component" value="Unassembled WGS sequence"/>
</dbReference>
<proteinExistence type="predicted"/>
<feature type="region of interest" description="Disordered" evidence="2">
    <location>
        <begin position="449"/>
        <end position="523"/>
    </location>
</feature>
<dbReference type="InterPro" id="IPR040256">
    <property type="entry name" value="At4g02000-like"/>
</dbReference>
<comment type="caution">
    <text evidence="4">The sequence shown here is derived from an EMBL/GenBank/DDBJ whole genome shotgun (WGS) entry which is preliminary data.</text>
</comment>
<evidence type="ECO:0000256" key="2">
    <source>
        <dbReference type="SAM" id="MobiDB-lite"/>
    </source>
</evidence>